<evidence type="ECO:0000256" key="6">
    <source>
        <dbReference type="SAM" id="MobiDB-lite"/>
    </source>
</evidence>
<feature type="binding site" evidence="5">
    <location>
        <position position="84"/>
    </location>
    <ligand>
        <name>ATP</name>
        <dbReference type="ChEBI" id="CHEBI:30616"/>
    </ligand>
</feature>
<feature type="region of interest" description="Disordered" evidence="6">
    <location>
        <begin position="213"/>
        <end position="233"/>
    </location>
</feature>
<accession>A0A2A7MEU3</accession>
<keyword evidence="8" id="KW-1185">Reference proteome</keyword>
<dbReference type="GO" id="GO:0005524">
    <property type="term" value="F:ATP binding"/>
    <property type="evidence" value="ECO:0007669"/>
    <property type="project" value="UniProtKB-KW"/>
</dbReference>
<proteinExistence type="inferred from homology"/>
<comment type="caution">
    <text evidence="7">The sequence shown here is derived from an EMBL/GenBank/DDBJ whole genome shotgun (WGS) entry which is preliminary data.</text>
</comment>
<dbReference type="GO" id="GO:0140662">
    <property type="term" value="F:ATP-dependent protein folding chaperone"/>
    <property type="evidence" value="ECO:0007669"/>
    <property type="project" value="InterPro"/>
</dbReference>
<comment type="similarity">
    <text evidence="1">Belongs to the heat shock protein 90 family.</text>
</comment>
<dbReference type="NCBIfam" id="NF003555">
    <property type="entry name" value="PRK05218.1"/>
    <property type="match status" value="1"/>
</dbReference>
<evidence type="ECO:0000313" key="7">
    <source>
        <dbReference type="EMBL" id="PEG30109.1"/>
    </source>
</evidence>
<name>A0A2A7MEU3_9CLOT</name>
<evidence type="ECO:0000256" key="4">
    <source>
        <dbReference type="ARBA" id="ARBA00023186"/>
    </source>
</evidence>
<dbReference type="SUPFAM" id="SSF110942">
    <property type="entry name" value="HSP90 C-terminal domain"/>
    <property type="match status" value="1"/>
</dbReference>
<dbReference type="InterPro" id="IPR036890">
    <property type="entry name" value="HATPase_C_sf"/>
</dbReference>
<dbReference type="Pfam" id="PF13589">
    <property type="entry name" value="HATPase_c_3"/>
    <property type="match status" value="1"/>
</dbReference>
<evidence type="ECO:0000256" key="2">
    <source>
        <dbReference type="ARBA" id="ARBA00022741"/>
    </source>
</evidence>
<dbReference type="InterPro" id="IPR001404">
    <property type="entry name" value="Hsp90_fam"/>
</dbReference>
<dbReference type="RefSeq" id="WP_058294274.1">
    <property type="nucleotide sequence ID" value="NZ_CAKJVD010000031.1"/>
</dbReference>
<dbReference type="Gene3D" id="1.20.120.790">
    <property type="entry name" value="Heat shock protein 90, C-terminal domain"/>
    <property type="match status" value="1"/>
</dbReference>
<dbReference type="PRINTS" id="PR00775">
    <property type="entry name" value="HEATSHOCK90"/>
</dbReference>
<dbReference type="Proteomes" id="UP000220840">
    <property type="component" value="Unassembled WGS sequence"/>
</dbReference>
<dbReference type="InterPro" id="IPR020575">
    <property type="entry name" value="Hsp90_N"/>
</dbReference>
<dbReference type="PIRSF" id="PIRSF002583">
    <property type="entry name" value="Hsp90"/>
    <property type="match status" value="1"/>
</dbReference>
<feature type="binding site" evidence="5">
    <location>
        <position position="37"/>
    </location>
    <ligand>
        <name>ATP</name>
        <dbReference type="ChEBI" id="CHEBI:30616"/>
    </ligand>
</feature>
<dbReference type="Gene3D" id="3.40.50.11260">
    <property type="match status" value="1"/>
</dbReference>
<evidence type="ECO:0000313" key="8">
    <source>
        <dbReference type="Proteomes" id="UP000220840"/>
    </source>
</evidence>
<feature type="binding site" evidence="5">
    <location>
        <position position="33"/>
    </location>
    <ligand>
        <name>ATP</name>
        <dbReference type="ChEBI" id="CHEBI:30616"/>
    </ligand>
</feature>
<dbReference type="PANTHER" id="PTHR11528">
    <property type="entry name" value="HEAT SHOCK PROTEIN 90 FAMILY MEMBER"/>
    <property type="match status" value="1"/>
</dbReference>
<dbReference type="FunFam" id="3.30.230.80:FF:000008">
    <property type="entry name" value="Molecular chaperone HtpG"/>
    <property type="match status" value="1"/>
</dbReference>
<dbReference type="EMBL" id="PDCJ01000002">
    <property type="protein sequence ID" value="PEG30109.1"/>
    <property type="molecule type" value="Genomic_DNA"/>
</dbReference>
<feature type="binding site" evidence="5">
    <location>
        <position position="79"/>
    </location>
    <ligand>
        <name>ATP</name>
        <dbReference type="ChEBI" id="CHEBI:30616"/>
    </ligand>
</feature>
<feature type="binding site" evidence="5">
    <location>
        <begin position="99"/>
        <end position="100"/>
    </location>
    <ligand>
        <name>ATP</name>
        <dbReference type="ChEBI" id="CHEBI:30616"/>
    </ligand>
</feature>
<dbReference type="AlphaFoldDB" id="A0A2A7MEU3"/>
<gene>
    <name evidence="7" type="ORF">CQ394_15855</name>
</gene>
<dbReference type="OrthoDB" id="9802640at2"/>
<evidence type="ECO:0000256" key="1">
    <source>
        <dbReference type="ARBA" id="ARBA00008239"/>
    </source>
</evidence>
<keyword evidence="3 5" id="KW-0067">ATP-binding</keyword>
<feature type="binding site" evidence="5">
    <location>
        <position position="173"/>
    </location>
    <ligand>
        <name>ATP</name>
        <dbReference type="ChEBI" id="CHEBI:30616"/>
    </ligand>
</feature>
<feature type="binding site" evidence="5">
    <location>
        <position position="350"/>
    </location>
    <ligand>
        <name>ATP</name>
        <dbReference type="ChEBI" id="CHEBI:30616"/>
    </ligand>
</feature>
<dbReference type="GO" id="GO:0051082">
    <property type="term" value="F:unfolded protein binding"/>
    <property type="evidence" value="ECO:0007669"/>
    <property type="project" value="InterPro"/>
</dbReference>
<sequence length="644" mass="74660">MIKENGNISIDTENIFPIIKKWLYSDKDIFIREVISNGCDAISKFQRLVSLGEAKASEDEEYKVVVSINKEKGTLKFSDNGIGMTEEEVKKYINQVAFSGATDFLEKYKDKMDEGKDIIGHFGLGFYSTFMVSTKVQIDTLSFKDGAEAVKWVCEGGTDYEISSSEDRSTRGTTITLYINEEDKEFLEEYKVREIITKYCSFLPTEIYLEDENKPKEEPKYETKKKEDGTEYQELVEPEAPKPLNDTHPLWMKKPNECTDEEYKDFYRKVFMDFNEPLFWIHLNVDYPFNLKGILYFPKLTHEVEIREGQVKLFNNQVFVADNIKEVIPEFLLLLKGVIDCPDLPLNVSRSFLQNDRDVAKISNHIIKKVADKLVDLFKNSREEYNKFWPDIQIFIKYGCLRDEKFYDKIKDIIIFKNLKGEFVTLKDYLEANKEKHENKVFYANDELKQSQYIKMFKEYDLDAVILDCTLDDHFITFLEMHENGVKFKRIDSDISETLGSKTDENDTEAVEANKTIEEVFKNALGENAPKISVESLKNAETPAMILISEESRRMAEMSKMYAQSGMGFAGMFNEEKTLVVNNNNNIVKKLAEVAKDDSKKDDVKFICEHILDLAKIANKELNADEMDTFLKRNNELLSKVISL</sequence>
<dbReference type="SUPFAM" id="SSF55874">
    <property type="entry name" value="ATPase domain of HSP90 chaperone/DNA topoisomerase II/histidine kinase"/>
    <property type="match status" value="1"/>
</dbReference>
<evidence type="ECO:0000256" key="5">
    <source>
        <dbReference type="PIRSR" id="PIRSR002583-1"/>
    </source>
</evidence>
<dbReference type="InterPro" id="IPR037196">
    <property type="entry name" value="HSP90_C"/>
</dbReference>
<dbReference type="Gene3D" id="3.30.230.80">
    <property type="match status" value="1"/>
</dbReference>
<dbReference type="STRING" id="137838.GCA_001458595_01408"/>
<evidence type="ECO:0000256" key="3">
    <source>
        <dbReference type="ARBA" id="ARBA00022840"/>
    </source>
</evidence>
<reference evidence="7 8" key="1">
    <citation type="submission" date="2017-10" db="EMBL/GenBank/DDBJ databases">
        <title>Effective Description of Clostridium neonatale sp. nov. linked to necrotizing enterocolitis in neonates and a clarification of species assignable to the genus Clostridium (Prazmowski 1880) emend. Lawson and Rainey 2016.</title>
        <authorList>
            <person name="Bernard K."/>
            <person name="Burdz T."/>
            <person name="Wiebe D."/>
            <person name="Balcewich B."/>
            <person name="Alfa M."/>
            <person name="Bernier A.-M."/>
        </authorList>
    </citation>
    <scope>NUCLEOTIDE SEQUENCE [LARGE SCALE GENOMIC DNA]</scope>
    <source>
        <strain evidence="7 8">LCDC99A005</strain>
    </source>
</reference>
<dbReference type="InterPro" id="IPR020568">
    <property type="entry name" value="Ribosomal_Su5_D2-typ_SF"/>
</dbReference>
<dbReference type="SUPFAM" id="SSF54211">
    <property type="entry name" value="Ribosomal protein S5 domain 2-like"/>
    <property type="match status" value="1"/>
</dbReference>
<keyword evidence="4" id="KW-0143">Chaperone</keyword>
<dbReference type="Gene3D" id="3.30.565.10">
    <property type="entry name" value="Histidine kinase-like ATPase, C-terminal domain"/>
    <property type="match status" value="1"/>
</dbReference>
<feature type="compositionally biased region" description="Basic and acidic residues" evidence="6">
    <location>
        <begin position="213"/>
        <end position="229"/>
    </location>
</feature>
<dbReference type="Pfam" id="PF00183">
    <property type="entry name" value="HSP90"/>
    <property type="match status" value="1"/>
</dbReference>
<dbReference type="CDD" id="cd16927">
    <property type="entry name" value="HATPase_Hsp90-like"/>
    <property type="match status" value="1"/>
</dbReference>
<protein>
    <submittedName>
        <fullName evidence="7">Molecular chaperone HtpG</fullName>
    </submittedName>
</protein>
<keyword evidence="2 5" id="KW-0547">Nucleotide-binding</keyword>
<organism evidence="7 8">
    <name type="scientific">Clostridium neonatale</name>
    <dbReference type="NCBI Taxonomy" id="137838"/>
    <lineage>
        <taxon>Bacteria</taxon>
        <taxon>Bacillati</taxon>
        <taxon>Bacillota</taxon>
        <taxon>Clostridia</taxon>
        <taxon>Eubacteriales</taxon>
        <taxon>Clostridiaceae</taxon>
        <taxon>Clostridium</taxon>
    </lineage>
</organism>
<dbReference type="GO" id="GO:0016887">
    <property type="term" value="F:ATP hydrolysis activity"/>
    <property type="evidence" value="ECO:0007669"/>
    <property type="project" value="InterPro"/>
</dbReference>